<keyword evidence="3" id="KW-1185">Reference proteome</keyword>
<gene>
    <name evidence="2" type="ORF">BT67DRAFT_390725</name>
</gene>
<evidence type="ECO:0000256" key="1">
    <source>
        <dbReference type="SAM" id="MobiDB-lite"/>
    </source>
</evidence>
<reference evidence="2" key="2">
    <citation type="submission" date="2023-05" db="EMBL/GenBank/DDBJ databases">
        <authorList>
            <consortium name="Lawrence Berkeley National Laboratory"/>
            <person name="Steindorff A."/>
            <person name="Hensen N."/>
            <person name="Bonometti L."/>
            <person name="Westerberg I."/>
            <person name="Brannstrom I.O."/>
            <person name="Guillou S."/>
            <person name="Cros-Aarteil S."/>
            <person name="Calhoun S."/>
            <person name="Haridas S."/>
            <person name="Kuo A."/>
            <person name="Mondo S."/>
            <person name="Pangilinan J."/>
            <person name="Riley R."/>
            <person name="Labutti K."/>
            <person name="Andreopoulos B."/>
            <person name="Lipzen A."/>
            <person name="Chen C."/>
            <person name="Yanf M."/>
            <person name="Daum C."/>
            <person name="Ng V."/>
            <person name="Clum A."/>
            <person name="Ohm R."/>
            <person name="Martin F."/>
            <person name="Silar P."/>
            <person name="Natvig D."/>
            <person name="Lalanne C."/>
            <person name="Gautier V."/>
            <person name="Ament-Velasquez S.L."/>
            <person name="Kruys A."/>
            <person name="Hutchinson M.I."/>
            <person name="Powell A.J."/>
            <person name="Barry K."/>
            <person name="Miller A.N."/>
            <person name="Grigoriev I.V."/>
            <person name="Debuchy R."/>
            <person name="Gladieux P."/>
            <person name="Thoren M.H."/>
            <person name="Johannesson H."/>
        </authorList>
    </citation>
    <scope>NUCLEOTIDE SEQUENCE</scope>
    <source>
        <strain evidence="2">CBS 123565</strain>
    </source>
</reference>
<sequence>MRHSRAHHSRTSRNTHLRGCSGRLVTVLPDDRLADMHHAVGDAFPRIIVWVDLVSVSPREPGTKALAWELTPTQPSTPFEEHGQTGSLRRSHPGAQWNGGSRLSTGSLEPETSCTSPSLQVRSRNRVIVGA</sequence>
<feature type="compositionally biased region" description="Polar residues" evidence="1">
    <location>
        <begin position="98"/>
        <end position="119"/>
    </location>
</feature>
<feature type="region of interest" description="Disordered" evidence="1">
    <location>
        <begin position="70"/>
        <end position="119"/>
    </location>
</feature>
<proteinExistence type="predicted"/>
<dbReference type="Proteomes" id="UP001304895">
    <property type="component" value="Unassembled WGS sequence"/>
</dbReference>
<dbReference type="AlphaFoldDB" id="A0AAN6ZAS9"/>
<reference evidence="2" key="1">
    <citation type="journal article" date="2023" name="Mol. Phylogenet. Evol.">
        <title>Genome-scale phylogeny and comparative genomics of the fungal order Sordariales.</title>
        <authorList>
            <person name="Hensen N."/>
            <person name="Bonometti L."/>
            <person name="Westerberg I."/>
            <person name="Brannstrom I.O."/>
            <person name="Guillou S."/>
            <person name="Cros-Aarteil S."/>
            <person name="Calhoun S."/>
            <person name="Haridas S."/>
            <person name="Kuo A."/>
            <person name="Mondo S."/>
            <person name="Pangilinan J."/>
            <person name="Riley R."/>
            <person name="LaButti K."/>
            <person name="Andreopoulos B."/>
            <person name="Lipzen A."/>
            <person name="Chen C."/>
            <person name="Yan M."/>
            <person name="Daum C."/>
            <person name="Ng V."/>
            <person name="Clum A."/>
            <person name="Steindorff A."/>
            <person name="Ohm R.A."/>
            <person name="Martin F."/>
            <person name="Silar P."/>
            <person name="Natvig D.O."/>
            <person name="Lalanne C."/>
            <person name="Gautier V."/>
            <person name="Ament-Velasquez S.L."/>
            <person name="Kruys A."/>
            <person name="Hutchinson M.I."/>
            <person name="Powell A.J."/>
            <person name="Barry K."/>
            <person name="Miller A.N."/>
            <person name="Grigoriev I.V."/>
            <person name="Debuchy R."/>
            <person name="Gladieux P."/>
            <person name="Hiltunen Thoren M."/>
            <person name="Johannesson H."/>
        </authorList>
    </citation>
    <scope>NUCLEOTIDE SEQUENCE</scope>
    <source>
        <strain evidence="2">CBS 123565</strain>
    </source>
</reference>
<organism evidence="2 3">
    <name type="scientific">Trichocladium antarcticum</name>
    <dbReference type="NCBI Taxonomy" id="1450529"/>
    <lineage>
        <taxon>Eukaryota</taxon>
        <taxon>Fungi</taxon>
        <taxon>Dikarya</taxon>
        <taxon>Ascomycota</taxon>
        <taxon>Pezizomycotina</taxon>
        <taxon>Sordariomycetes</taxon>
        <taxon>Sordariomycetidae</taxon>
        <taxon>Sordariales</taxon>
        <taxon>Chaetomiaceae</taxon>
        <taxon>Trichocladium</taxon>
    </lineage>
</organism>
<evidence type="ECO:0000313" key="3">
    <source>
        <dbReference type="Proteomes" id="UP001304895"/>
    </source>
</evidence>
<evidence type="ECO:0000313" key="2">
    <source>
        <dbReference type="EMBL" id="KAK4130584.1"/>
    </source>
</evidence>
<comment type="caution">
    <text evidence="2">The sequence shown here is derived from an EMBL/GenBank/DDBJ whole genome shotgun (WGS) entry which is preliminary data.</text>
</comment>
<dbReference type="EMBL" id="MU853434">
    <property type="protein sequence ID" value="KAK4130584.1"/>
    <property type="molecule type" value="Genomic_DNA"/>
</dbReference>
<accession>A0AAN6ZAS9</accession>
<protein>
    <submittedName>
        <fullName evidence="2">Uncharacterized protein</fullName>
    </submittedName>
</protein>
<name>A0AAN6ZAS9_9PEZI</name>